<dbReference type="Proteomes" id="UP000217209">
    <property type="component" value="Chromosome"/>
</dbReference>
<gene>
    <name evidence="3" type="ORF">CGLAU_04140</name>
</gene>
<sequence precursor="true">MKKFSKLAVAAATSAALATGAFAPAAAAADDVPQGGSAMWLYSTLVSNLLNGLDQLIGGPDMHPTEKFGGVMLSSAPFIVLLFPLQMIAEAEVRLQAMLSSQYR</sequence>
<reference evidence="3 4" key="1">
    <citation type="submission" date="2016-12" db="EMBL/GenBank/DDBJ databases">
        <authorList>
            <person name="Song W.-J."/>
            <person name="Kurnit D.M."/>
        </authorList>
    </citation>
    <scope>NUCLEOTIDE SEQUENCE [LARGE SCALE GENOMIC DNA]</scope>
    <source>
        <strain evidence="3 4">DSM 30827</strain>
    </source>
</reference>
<evidence type="ECO:0000256" key="1">
    <source>
        <dbReference type="SAM" id="Phobius"/>
    </source>
</evidence>
<feature type="signal peptide" evidence="2">
    <location>
        <begin position="1"/>
        <end position="28"/>
    </location>
</feature>
<feature type="transmembrane region" description="Helical" evidence="1">
    <location>
        <begin position="68"/>
        <end position="89"/>
    </location>
</feature>
<keyword evidence="1" id="KW-0812">Transmembrane</keyword>
<feature type="chain" id="PRO_5012207893" description="Secreted protein" evidence="2">
    <location>
        <begin position="29"/>
        <end position="104"/>
    </location>
</feature>
<evidence type="ECO:0000313" key="3">
    <source>
        <dbReference type="EMBL" id="AQQ14804.1"/>
    </source>
</evidence>
<dbReference type="AlphaFoldDB" id="A0A1Q2HVE2"/>
<organism evidence="3 4">
    <name type="scientific">Corynebacterium glaucum</name>
    <dbReference type="NCBI Taxonomy" id="187491"/>
    <lineage>
        <taxon>Bacteria</taxon>
        <taxon>Bacillati</taxon>
        <taxon>Actinomycetota</taxon>
        <taxon>Actinomycetes</taxon>
        <taxon>Mycobacteriales</taxon>
        <taxon>Corynebacteriaceae</taxon>
        <taxon>Corynebacterium</taxon>
    </lineage>
</organism>
<dbReference type="KEGG" id="cgv:CGLAU_04140"/>
<keyword evidence="2" id="KW-0732">Signal</keyword>
<proteinExistence type="predicted"/>
<dbReference type="EMBL" id="CP019688">
    <property type="protein sequence ID" value="AQQ14804.1"/>
    <property type="molecule type" value="Genomic_DNA"/>
</dbReference>
<protein>
    <recommendedName>
        <fullName evidence="5">Secreted protein</fullName>
    </recommendedName>
</protein>
<dbReference type="RefSeq" id="WP_095659593.1">
    <property type="nucleotide sequence ID" value="NZ_BAAAKB010000006.1"/>
</dbReference>
<dbReference type="OrthoDB" id="4425971at2"/>
<evidence type="ECO:0000313" key="4">
    <source>
        <dbReference type="Proteomes" id="UP000217209"/>
    </source>
</evidence>
<keyword evidence="1" id="KW-1133">Transmembrane helix</keyword>
<keyword evidence="4" id="KW-1185">Reference proteome</keyword>
<keyword evidence="1" id="KW-0472">Membrane</keyword>
<accession>A0A1Q2HVE2</accession>
<evidence type="ECO:0000256" key="2">
    <source>
        <dbReference type="SAM" id="SignalP"/>
    </source>
</evidence>
<name>A0A1Q2HVE2_9CORY</name>
<evidence type="ECO:0008006" key="5">
    <source>
        <dbReference type="Google" id="ProtNLM"/>
    </source>
</evidence>